<dbReference type="Gene3D" id="3.10.105.10">
    <property type="entry name" value="Dipeptide-binding Protein, Domain 3"/>
    <property type="match status" value="1"/>
</dbReference>
<evidence type="ECO:0000256" key="3">
    <source>
        <dbReference type="ARBA" id="ARBA00022729"/>
    </source>
</evidence>
<keyword evidence="2" id="KW-0813">Transport</keyword>
<dbReference type="CDD" id="cd00995">
    <property type="entry name" value="PBP2_NikA_DppA_OppA_like"/>
    <property type="match status" value="1"/>
</dbReference>
<reference evidence="5 6" key="1">
    <citation type="journal article" date="2016" name="Nat. Commun.">
        <title>Thousands of microbial genomes shed light on interconnected biogeochemical processes in an aquifer system.</title>
        <authorList>
            <person name="Anantharaman K."/>
            <person name="Brown C.T."/>
            <person name="Hug L.A."/>
            <person name="Sharon I."/>
            <person name="Castelle C.J."/>
            <person name="Probst A.J."/>
            <person name="Thomas B.C."/>
            <person name="Singh A."/>
            <person name="Wilkins M.J."/>
            <person name="Karaoz U."/>
            <person name="Brodie E.L."/>
            <person name="Williams K.H."/>
            <person name="Hubbard S.S."/>
            <person name="Banfield J.F."/>
        </authorList>
    </citation>
    <scope>NUCLEOTIDE SEQUENCE [LARGE SCALE GENOMIC DNA]</scope>
</reference>
<comment type="caution">
    <text evidence="5">The sequence shown here is derived from an EMBL/GenBank/DDBJ whole genome shotgun (WGS) entry which is preliminary data.</text>
</comment>
<evidence type="ECO:0000256" key="2">
    <source>
        <dbReference type="ARBA" id="ARBA00022448"/>
    </source>
</evidence>
<gene>
    <name evidence="5" type="ORF">A2982_02190</name>
</gene>
<accession>A0A1F4V426</accession>
<dbReference type="AlphaFoldDB" id="A0A1F4V426"/>
<evidence type="ECO:0000313" key="5">
    <source>
        <dbReference type="EMBL" id="OGC51899.1"/>
    </source>
</evidence>
<dbReference type="InterPro" id="IPR000914">
    <property type="entry name" value="SBP_5_dom"/>
</dbReference>
<dbReference type="STRING" id="1802624.A2982_02190"/>
<feature type="domain" description="Solute-binding protein family 5" evidence="4">
    <location>
        <begin position="65"/>
        <end position="394"/>
    </location>
</feature>
<dbReference type="SUPFAM" id="SSF53850">
    <property type="entry name" value="Periplasmic binding protein-like II"/>
    <property type="match status" value="1"/>
</dbReference>
<dbReference type="Proteomes" id="UP000178771">
    <property type="component" value="Unassembled WGS sequence"/>
</dbReference>
<sequence length="479" mass="55385">MILYFIRLLIVNLLITLSTVIPQRTYSIGYIGQPASFLPHEAQTDSEKAVSDVVFRKLFKYEEGKLVNDLVDKYEISEDETEYRIALKDNIKWQDGQPITSDDILYSLTLYENFRNEIDVEKTSEKEVTLKLPTPTGILPSLLTIGLEPAHIPRNNRLKPIGSSSYRIARIIRERNYVQGVILQSLQKNKQYSRIAYRFYTSDNELKTAYKLGEIAAFLSNSEFIWPSVQMKKTTYLGRYFVVIFNTPNQPLDDPEIRAVLGKSLDIRGFLKENNYYSNSLPAEGPISYYPVEENGIPAYTIFPFLTDSYDKDTKLNTLQKGLLTKLDILLPNNQDGRQIAVLLEEGWEKQLGITLNIQYLELNELLDKAREGTFDALFIGHEVSPDPDRYLFWHSTQIGDLNLGRFKDLRADTALEEGRLTVETEERIKHYNIFQDVIYTKTPAVFIYHPGQYFYFSSDYPITLPEKIYYPSEITKNL</sequence>
<dbReference type="GO" id="GO:1904680">
    <property type="term" value="F:peptide transmembrane transporter activity"/>
    <property type="evidence" value="ECO:0007669"/>
    <property type="project" value="TreeGrafter"/>
</dbReference>
<proteinExistence type="inferred from homology"/>
<dbReference type="Gene3D" id="3.40.190.10">
    <property type="entry name" value="Periplasmic binding protein-like II"/>
    <property type="match status" value="1"/>
</dbReference>
<name>A0A1F4V426_UNCKA</name>
<dbReference type="GO" id="GO:0043190">
    <property type="term" value="C:ATP-binding cassette (ABC) transporter complex"/>
    <property type="evidence" value="ECO:0007669"/>
    <property type="project" value="InterPro"/>
</dbReference>
<evidence type="ECO:0000256" key="1">
    <source>
        <dbReference type="ARBA" id="ARBA00005695"/>
    </source>
</evidence>
<keyword evidence="3" id="KW-0732">Signal</keyword>
<dbReference type="InterPro" id="IPR030678">
    <property type="entry name" value="Peptide/Ni-bd"/>
</dbReference>
<dbReference type="PANTHER" id="PTHR30290:SF9">
    <property type="entry name" value="OLIGOPEPTIDE-BINDING PROTEIN APPA"/>
    <property type="match status" value="1"/>
</dbReference>
<dbReference type="GO" id="GO:0042597">
    <property type="term" value="C:periplasmic space"/>
    <property type="evidence" value="ECO:0007669"/>
    <property type="project" value="UniProtKB-ARBA"/>
</dbReference>
<dbReference type="GO" id="GO:0015833">
    <property type="term" value="P:peptide transport"/>
    <property type="evidence" value="ECO:0007669"/>
    <property type="project" value="TreeGrafter"/>
</dbReference>
<organism evidence="5 6">
    <name type="scientific">candidate division WWE3 bacterium RIFCSPLOWO2_01_FULL_39_13</name>
    <dbReference type="NCBI Taxonomy" id="1802624"/>
    <lineage>
        <taxon>Bacteria</taxon>
        <taxon>Katanobacteria</taxon>
    </lineage>
</organism>
<dbReference type="PIRSF" id="PIRSF002741">
    <property type="entry name" value="MppA"/>
    <property type="match status" value="1"/>
</dbReference>
<dbReference type="InterPro" id="IPR039424">
    <property type="entry name" value="SBP_5"/>
</dbReference>
<comment type="similarity">
    <text evidence="1">Belongs to the bacterial solute-binding protein 5 family.</text>
</comment>
<dbReference type="Pfam" id="PF00496">
    <property type="entry name" value="SBP_bac_5"/>
    <property type="match status" value="1"/>
</dbReference>
<dbReference type="EMBL" id="MEVH01000010">
    <property type="protein sequence ID" value="OGC51899.1"/>
    <property type="molecule type" value="Genomic_DNA"/>
</dbReference>
<dbReference type="PANTHER" id="PTHR30290">
    <property type="entry name" value="PERIPLASMIC BINDING COMPONENT OF ABC TRANSPORTER"/>
    <property type="match status" value="1"/>
</dbReference>
<protein>
    <recommendedName>
        <fullName evidence="4">Solute-binding protein family 5 domain-containing protein</fullName>
    </recommendedName>
</protein>
<evidence type="ECO:0000259" key="4">
    <source>
        <dbReference type="Pfam" id="PF00496"/>
    </source>
</evidence>
<evidence type="ECO:0000313" key="6">
    <source>
        <dbReference type="Proteomes" id="UP000178771"/>
    </source>
</evidence>